<keyword evidence="1 3" id="KW-0378">Hydrolase</keyword>
<dbReference type="GO" id="GO:0043419">
    <property type="term" value="P:urea catabolic process"/>
    <property type="evidence" value="ECO:0007669"/>
    <property type="project" value="UniProtKB-UniRule"/>
</dbReference>
<dbReference type="NCBIfam" id="NF009682">
    <property type="entry name" value="PRK13203.1"/>
    <property type="match status" value="1"/>
</dbReference>
<comment type="subcellular location">
    <subcellularLocation>
        <location evidence="3">Cytoplasm</location>
    </subcellularLocation>
</comment>
<dbReference type="InterPro" id="IPR036461">
    <property type="entry name" value="Urease_betasu_sf"/>
</dbReference>
<sequence length="145" mass="16159">MASKSTKKDSGGEKKVPVGGYVLRDEPIELNEGRPRLKLRVRNTGDRPIQVGSHYHFMEVNRALSFDREQSFGWRLDIPAGTAVRFEPGDEKEVTLVPFGGKQRVQGFNGLVDGWAPTHAAYRPRLPGAVQRAEELGFLSEPQTD</sequence>
<evidence type="ECO:0000313" key="4">
    <source>
        <dbReference type="EMBL" id="MDE8645613.1"/>
    </source>
</evidence>
<organism evidence="5 6">
    <name type="scientific">Rhodococcus qingshengii</name>
    <dbReference type="NCBI Taxonomy" id="334542"/>
    <lineage>
        <taxon>Bacteria</taxon>
        <taxon>Bacillati</taxon>
        <taxon>Actinomycetota</taxon>
        <taxon>Actinomycetes</taxon>
        <taxon>Mycobacteriales</taxon>
        <taxon>Nocardiaceae</taxon>
        <taxon>Rhodococcus</taxon>
        <taxon>Rhodococcus erythropolis group</taxon>
    </lineage>
</organism>
<evidence type="ECO:0000313" key="5">
    <source>
        <dbReference type="EMBL" id="PCK29048.1"/>
    </source>
</evidence>
<comment type="similarity">
    <text evidence="3">Belongs to the urease beta subunit family.</text>
</comment>
<dbReference type="EMBL" id="NOVD01000001">
    <property type="protein sequence ID" value="PCK29048.1"/>
    <property type="molecule type" value="Genomic_DNA"/>
</dbReference>
<comment type="catalytic activity">
    <reaction evidence="2 3">
        <text>urea + 2 H2O + H(+) = hydrogencarbonate + 2 NH4(+)</text>
        <dbReference type="Rhea" id="RHEA:20557"/>
        <dbReference type="ChEBI" id="CHEBI:15377"/>
        <dbReference type="ChEBI" id="CHEBI:15378"/>
        <dbReference type="ChEBI" id="CHEBI:16199"/>
        <dbReference type="ChEBI" id="CHEBI:17544"/>
        <dbReference type="ChEBI" id="CHEBI:28938"/>
        <dbReference type="EC" id="3.5.1.5"/>
    </reaction>
</comment>
<proteinExistence type="inferred from homology"/>
<dbReference type="Pfam" id="PF00699">
    <property type="entry name" value="Urease_beta"/>
    <property type="match status" value="1"/>
</dbReference>
<evidence type="ECO:0000256" key="1">
    <source>
        <dbReference type="ARBA" id="ARBA00022801"/>
    </source>
</evidence>
<dbReference type="RefSeq" id="WP_003943812.1">
    <property type="nucleotide sequence ID" value="NZ_AP023172.1"/>
</dbReference>
<dbReference type="GO" id="GO:0035550">
    <property type="term" value="C:urease complex"/>
    <property type="evidence" value="ECO:0007669"/>
    <property type="project" value="InterPro"/>
</dbReference>
<evidence type="ECO:0000256" key="2">
    <source>
        <dbReference type="ARBA" id="ARBA00047778"/>
    </source>
</evidence>
<dbReference type="Gene3D" id="2.10.150.10">
    <property type="entry name" value="Urease, beta subunit"/>
    <property type="match status" value="1"/>
</dbReference>
<dbReference type="PANTHER" id="PTHR33569:SF1">
    <property type="entry name" value="UREASE"/>
    <property type="match status" value="1"/>
</dbReference>
<dbReference type="Proteomes" id="UP000230886">
    <property type="component" value="Unassembled WGS sequence"/>
</dbReference>
<keyword evidence="3" id="KW-0963">Cytoplasm</keyword>
<dbReference type="GeneID" id="57483822"/>
<reference evidence="4" key="2">
    <citation type="submission" date="2023-02" db="EMBL/GenBank/DDBJ databases">
        <title>A novel hydrolase synthesized by Rhodococcus erythropolis HQ is responsible for the detoxification of Zearalenone.</title>
        <authorList>
            <person name="Hu J."/>
            <person name="Xu J."/>
        </authorList>
    </citation>
    <scope>NUCLEOTIDE SEQUENCE</scope>
    <source>
        <strain evidence="4">HQ</strain>
    </source>
</reference>
<dbReference type="InterPro" id="IPR002019">
    <property type="entry name" value="Urease_beta-like"/>
</dbReference>
<accession>A0A069JRK2</accession>
<evidence type="ECO:0000313" key="6">
    <source>
        <dbReference type="Proteomes" id="UP000230886"/>
    </source>
</evidence>
<name>A0A069JRK2_RHOSG</name>
<dbReference type="InterPro" id="IPR050069">
    <property type="entry name" value="Urease_subunit"/>
</dbReference>
<dbReference type="FunFam" id="2.10.150.10:FF:000001">
    <property type="entry name" value="Urease subunit beta"/>
    <property type="match status" value="1"/>
</dbReference>
<dbReference type="AlphaFoldDB" id="A0A069JRK2"/>
<comment type="subunit">
    <text evidence="3">Heterotrimer of UreA (gamma), UreB (beta) and UreC (alpha) subunits. Three heterotrimers associate to form the active enzyme.</text>
</comment>
<dbReference type="PANTHER" id="PTHR33569">
    <property type="entry name" value="UREASE"/>
    <property type="match status" value="1"/>
</dbReference>
<comment type="pathway">
    <text evidence="3">Nitrogen metabolism; urea degradation; CO(2) and NH(3) from urea (urease route): step 1/1.</text>
</comment>
<evidence type="ECO:0000256" key="3">
    <source>
        <dbReference type="HAMAP-Rule" id="MF_01954"/>
    </source>
</evidence>
<protein>
    <recommendedName>
        <fullName evidence="3">Urease subunit beta</fullName>
        <ecNumber evidence="3">3.5.1.5</ecNumber>
    </recommendedName>
    <alternativeName>
        <fullName evidence="3">Urea amidohydrolase subunit beta</fullName>
    </alternativeName>
</protein>
<dbReference type="UniPathway" id="UPA00258">
    <property type="reaction ID" value="UER00370"/>
</dbReference>
<reference evidence="5 6" key="1">
    <citation type="submission" date="2017-07" db="EMBL/GenBank/DDBJ databases">
        <title>Draft sequence of Rhodococcus enclensis 23b-28.</title>
        <authorList>
            <person name="Besaury L."/>
            <person name="Sancelme M."/>
            <person name="Amato P."/>
            <person name="Lallement A."/>
            <person name="Delort A.-M."/>
        </authorList>
    </citation>
    <scope>NUCLEOTIDE SEQUENCE [LARGE SCALE GENOMIC DNA]</scope>
    <source>
        <strain evidence="5 6">23b-28</strain>
    </source>
</reference>
<dbReference type="HAMAP" id="MF_01954">
    <property type="entry name" value="Urease_beta"/>
    <property type="match status" value="1"/>
</dbReference>
<comment type="caution">
    <text evidence="5">The sequence shown here is derived from an EMBL/GenBank/DDBJ whole genome shotgun (WGS) entry which is preliminary data.</text>
</comment>
<dbReference type="SUPFAM" id="SSF51278">
    <property type="entry name" value="Urease, beta-subunit"/>
    <property type="match status" value="1"/>
</dbReference>
<gene>
    <name evidence="3" type="primary">ureB</name>
    <name evidence="5" type="ORF">CHR55_01230</name>
    <name evidence="4" type="ORF">PXH69_11685</name>
</gene>
<dbReference type="GO" id="GO:0009039">
    <property type="term" value="F:urease activity"/>
    <property type="evidence" value="ECO:0007669"/>
    <property type="project" value="UniProtKB-UniRule"/>
</dbReference>
<dbReference type="Proteomes" id="UP001217325">
    <property type="component" value="Unassembled WGS sequence"/>
</dbReference>
<dbReference type="NCBIfam" id="TIGR00192">
    <property type="entry name" value="urease_beta"/>
    <property type="match status" value="1"/>
</dbReference>
<dbReference type="EC" id="3.5.1.5" evidence="3"/>
<dbReference type="EMBL" id="JARDXE010000006">
    <property type="protein sequence ID" value="MDE8645613.1"/>
    <property type="molecule type" value="Genomic_DNA"/>
</dbReference>
<accession>A0A1C4ECZ3</accession>
<dbReference type="CDD" id="cd00407">
    <property type="entry name" value="Urease_beta"/>
    <property type="match status" value="1"/>
</dbReference>